<dbReference type="Proteomes" id="UP001162834">
    <property type="component" value="Chromosome"/>
</dbReference>
<evidence type="ECO:0008006" key="3">
    <source>
        <dbReference type="Google" id="ProtNLM"/>
    </source>
</evidence>
<dbReference type="AlphaFoldDB" id="A0A9E6XX37"/>
<organism evidence="1 2">
    <name type="scientific">Capillimicrobium parvum</name>
    <dbReference type="NCBI Taxonomy" id="2884022"/>
    <lineage>
        <taxon>Bacteria</taxon>
        <taxon>Bacillati</taxon>
        <taxon>Actinomycetota</taxon>
        <taxon>Thermoleophilia</taxon>
        <taxon>Solirubrobacterales</taxon>
        <taxon>Capillimicrobiaceae</taxon>
        <taxon>Capillimicrobium</taxon>
    </lineage>
</organism>
<accession>A0A9E6XX37</accession>
<dbReference type="KEGG" id="sbae:DSM104329_02507"/>
<dbReference type="InterPro" id="IPR025332">
    <property type="entry name" value="DUF4238"/>
</dbReference>
<name>A0A9E6XX37_9ACTN</name>
<keyword evidence="2" id="KW-1185">Reference proteome</keyword>
<evidence type="ECO:0000313" key="2">
    <source>
        <dbReference type="Proteomes" id="UP001162834"/>
    </source>
</evidence>
<proteinExistence type="predicted"/>
<dbReference type="Pfam" id="PF14022">
    <property type="entry name" value="DUF4238"/>
    <property type="match status" value="1"/>
</dbReference>
<protein>
    <recommendedName>
        <fullName evidence="3">DUF4238 domain-containing protein</fullName>
    </recommendedName>
</protein>
<dbReference type="RefSeq" id="WP_259315784.1">
    <property type="nucleotide sequence ID" value="NZ_CP087164.1"/>
</dbReference>
<sequence length="366" mass="40106">MAARHHYLPRFLQRRFGCDPADRNTTVVRMDVSTGECRAVHPAKEASLDRYYRLTDNNAKNEDGVEGLLGRIESAAAPAITKVVGSGGEPPEPRKLVGLARFVATLAFRTPDARADLAAADIEFSKLAARQLFSDPAATRRALGPDATYEAVARWQRKLLDGLRDGNITFERDPVREIGMMLRAVEPLTQWLISAAWWELLRAPQGRQFVLSDAPVAHRDPTPPLDGAGAGFNSSPGAMTVLPIDPVVALLIRPAPDGLLNWVARDVGEALVDDLNLLIYAQAGEAVYASSRQILEEVRANARRDPQRVVELRRRRMRVWVGELGPKDAPGQGGVREFTGRNRDGTVTASMRVSAAQEADALRRAI</sequence>
<gene>
    <name evidence="1" type="ORF">DSM104329_02507</name>
</gene>
<reference evidence="1" key="1">
    <citation type="journal article" date="2022" name="Int. J. Syst. Evol. Microbiol.">
        <title>Pseudomonas aegrilactucae sp. nov. and Pseudomonas morbosilactucae sp. nov., pathogens causing bacterial rot of lettuce in Japan.</title>
        <authorList>
            <person name="Sawada H."/>
            <person name="Fujikawa T."/>
            <person name="Satou M."/>
        </authorList>
    </citation>
    <scope>NUCLEOTIDE SEQUENCE</scope>
    <source>
        <strain evidence="1">0166_1</strain>
    </source>
</reference>
<evidence type="ECO:0000313" key="1">
    <source>
        <dbReference type="EMBL" id="UGS36107.1"/>
    </source>
</evidence>
<dbReference type="EMBL" id="CP087164">
    <property type="protein sequence ID" value="UGS36107.1"/>
    <property type="molecule type" value="Genomic_DNA"/>
</dbReference>